<sequence length="231" mass="27524">MMQLKKITSLNDFKIENKKIEFVYKGWEEPNRGQELVYYALLIDGIDKTKELFSSDTIRCVFNKKIETEHPTKNFAFIPNNDFLLLNTLDLTKTNLKVYFRENRNTFQDSLVGSFFYPENHLLINKRSLVLTDLSTLESKKIKFKEDISIEWAFLINATQIQIIEAFSNNCFVYDLKEEKIIMKRNIVNGSLYPNIFRWIYRGQEYQSNQLQMELIQKKEDKSISTYFKNE</sequence>
<dbReference type="Proteomes" id="UP001501367">
    <property type="component" value="Unassembled WGS sequence"/>
</dbReference>
<reference evidence="2" key="1">
    <citation type="journal article" date="2019" name="Int. J. Syst. Evol. Microbiol.">
        <title>The Global Catalogue of Microorganisms (GCM) 10K type strain sequencing project: providing services to taxonomists for standard genome sequencing and annotation.</title>
        <authorList>
            <consortium name="The Broad Institute Genomics Platform"/>
            <consortium name="The Broad Institute Genome Sequencing Center for Infectious Disease"/>
            <person name="Wu L."/>
            <person name="Ma J."/>
        </authorList>
    </citation>
    <scope>NUCLEOTIDE SEQUENCE [LARGE SCALE GENOMIC DNA]</scope>
    <source>
        <strain evidence="2">JCM 17336</strain>
    </source>
</reference>
<protein>
    <submittedName>
        <fullName evidence="1">Uncharacterized protein</fullName>
    </submittedName>
</protein>
<evidence type="ECO:0000313" key="1">
    <source>
        <dbReference type="EMBL" id="GAA3731343.1"/>
    </source>
</evidence>
<accession>A0ABP7F4V3</accession>
<comment type="caution">
    <text evidence="1">The sequence shown here is derived from an EMBL/GenBank/DDBJ whole genome shotgun (WGS) entry which is preliminary data.</text>
</comment>
<dbReference type="RefSeq" id="WP_345157667.1">
    <property type="nucleotide sequence ID" value="NZ_BAABDT010000002.1"/>
</dbReference>
<dbReference type="EMBL" id="BAABDT010000002">
    <property type="protein sequence ID" value="GAA3731343.1"/>
    <property type="molecule type" value="Genomic_DNA"/>
</dbReference>
<name>A0ABP7F4V3_9FLAO</name>
<keyword evidence="2" id="KW-1185">Reference proteome</keyword>
<evidence type="ECO:0000313" key="2">
    <source>
        <dbReference type="Proteomes" id="UP001501367"/>
    </source>
</evidence>
<organism evidence="1 2">
    <name type="scientific">Flavobacterium ginsengisoli</name>
    <dbReference type="NCBI Taxonomy" id="871694"/>
    <lineage>
        <taxon>Bacteria</taxon>
        <taxon>Pseudomonadati</taxon>
        <taxon>Bacteroidota</taxon>
        <taxon>Flavobacteriia</taxon>
        <taxon>Flavobacteriales</taxon>
        <taxon>Flavobacteriaceae</taxon>
        <taxon>Flavobacterium</taxon>
    </lineage>
</organism>
<gene>
    <name evidence="1" type="ORF">GCM10022422_11910</name>
</gene>
<proteinExistence type="predicted"/>